<dbReference type="AlphaFoldDB" id="A0AAV5LBC8"/>
<dbReference type="Proteomes" id="UP001054252">
    <property type="component" value="Unassembled WGS sequence"/>
</dbReference>
<protein>
    <submittedName>
        <fullName evidence="1">Uncharacterized protein</fullName>
    </submittedName>
</protein>
<proteinExistence type="predicted"/>
<accession>A0AAV5LBC8</accession>
<gene>
    <name evidence="1" type="ORF">SLEP1_g42742</name>
</gene>
<dbReference type="EMBL" id="BPVZ01000105">
    <property type="protein sequence ID" value="GKV34365.1"/>
    <property type="molecule type" value="Genomic_DNA"/>
</dbReference>
<comment type="caution">
    <text evidence="1">The sequence shown here is derived from an EMBL/GenBank/DDBJ whole genome shotgun (WGS) entry which is preliminary data.</text>
</comment>
<sequence length="250" mass="27358">MNPAGGFVAMNPAGGFVAMNPARGFVATNPGAWIRDGISSVEKCASWVHCQPNHMSWVHCEPSRASWVHPGFAMNPGAWVHHKPASWVRLKNPEISPSLQKPRSGRFSPPLSVSCSLWVGDFWACFRREFPSFHAVGLPSTKSGFACWKIVGKLTAPPSLNFINCLLPCVSELCWKNGEIPIVVIFGEKSRELASGLPILEVGVSVHVVVTVHCTVHSGRFITLAVTYRGDVYFVPVLYPFFMIALVGML</sequence>
<evidence type="ECO:0000313" key="2">
    <source>
        <dbReference type="Proteomes" id="UP001054252"/>
    </source>
</evidence>
<reference evidence="1 2" key="1">
    <citation type="journal article" date="2021" name="Commun. Biol.">
        <title>The genome of Shorea leprosula (Dipterocarpaceae) highlights the ecological relevance of drought in aseasonal tropical rainforests.</title>
        <authorList>
            <person name="Ng K.K.S."/>
            <person name="Kobayashi M.J."/>
            <person name="Fawcett J.A."/>
            <person name="Hatakeyama M."/>
            <person name="Paape T."/>
            <person name="Ng C.H."/>
            <person name="Ang C.C."/>
            <person name="Tnah L.H."/>
            <person name="Lee C.T."/>
            <person name="Nishiyama T."/>
            <person name="Sese J."/>
            <person name="O'Brien M.J."/>
            <person name="Copetti D."/>
            <person name="Mohd Noor M.I."/>
            <person name="Ong R.C."/>
            <person name="Putra M."/>
            <person name="Sireger I.Z."/>
            <person name="Indrioko S."/>
            <person name="Kosugi Y."/>
            <person name="Izuno A."/>
            <person name="Isagi Y."/>
            <person name="Lee S.L."/>
            <person name="Shimizu K.K."/>
        </authorList>
    </citation>
    <scope>NUCLEOTIDE SEQUENCE [LARGE SCALE GENOMIC DNA]</scope>
    <source>
        <strain evidence="1">214</strain>
    </source>
</reference>
<organism evidence="1 2">
    <name type="scientific">Rubroshorea leprosula</name>
    <dbReference type="NCBI Taxonomy" id="152421"/>
    <lineage>
        <taxon>Eukaryota</taxon>
        <taxon>Viridiplantae</taxon>
        <taxon>Streptophyta</taxon>
        <taxon>Embryophyta</taxon>
        <taxon>Tracheophyta</taxon>
        <taxon>Spermatophyta</taxon>
        <taxon>Magnoliopsida</taxon>
        <taxon>eudicotyledons</taxon>
        <taxon>Gunneridae</taxon>
        <taxon>Pentapetalae</taxon>
        <taxon>rosids</taxon>
        <taxon>malvids</taxon>
        <taxon>Malvales</taxon>
        <taxon>Dipterocarpaceae</taxon>
        <taxon>Rubroshorea</taxon>
    </lineage>
</organism>
<keyword evidence="2" id="KW-1185">Reference proteome</keyword>
<name>A0AAV5LBC8_9ROSI</name>
<evidence type="ECO:0000313" key="1">
    <source>
        <dbReference type="EMBL" id="GKV34365.1"/>
    </source>
</evidence>